<dbReference type="InterPro" id="IPR014284">
    <property type="entry name" value="RNA_pol_sigma-70_dom"/>
</dbReference>
<dbReference type="PANTHER" id="PTHR30385:SF7">
    <property type="entry name" value="RNA POLYMERASE SIGMA FACTOR FLIA"/>
    <property type="match status" value="1"/>
</dbReference>
<dbReference type="Gene3D" id="1.10.1740.10">
    <property type="match status" value="1"/>
</dbReference>
<dbReference type="InterPro" id="IPR007627">
    <property type="entry name" value="RNA_pol_sigma70_r2"/>
</dbReference>
<dbReference type="Pfam" id="PF04545">
    <property type="entry name" value="Sigma70_r4"/>
    <property type="match status" value="1"/>
</dbReference>
<feature type="domain" description="RNA polymerase sigma-70" evidence="5">
    <location>
        <begin position="202"/>
        <end position="228"/>
    </location>
</feature>
<dbReference type="GO" id="GO:0016987">
    <property type="term" value="F:sigma factor activity"/>
    <property type="evidence" value="ECO:0007669"/>
    <property type="project" value="UniProtKB-KW"/>
</dbReference>
<keyword evidence="1" id="KW-0805">Transcription regulation</keyword>
<dbReference type="OrthoDB" id="9799825at2"/>
<keyword evidence="6" id="KW-0808">Transferase</keyword>
<keyword evidence="4" id="KW-0804">Transcription</keyword>
<keyword evidence="3" id="KW-0238">DNA-binding</keyword>
<reference evidence="7" key="1">
    <citation type="journal article" date="2014" name="Genome Announc.">
        <title>Complete Genome Sequence of Campylobacter iguaniorum Strain 1485ET, Isolated from a Bearded Dragon (Pogona vitticeps).</title>
        <authorList>
            <person name="Gilbert M.J."/>
            <person name="Miller W.G."/>
            <person name="Yee E."/>
            <person name="Kik M."/>
            <person name="Wagenaar J.A."/>
            <person name="Duim B."/>
        </authorList>
    </citation>
    <scope>NUCLEOTIDE SEQUENCE [LARGE SCALE GENOMIC DNA]</scope>
    <source>
        <strain evidence="7">1485E</strain>
    </source>
</reference>
<dbReference type="EC" id="2.7.7.6" evidence="6"/>
<evidence type="ECO:0000256" key="3">
    <source>
        <dbReference type="ARBA" id="ARBA00023125"/>
    </source>
</evidence>
<dbReference type="Proteomes" id="UP000028486">
    <property type="component" value="Chromosome"/>
</dbReference>
<dbReference type="EMBL" id="CP009043">
    <property type="protein sequence ID" value="AII15284.1"/>
    <property type="molecule type" value="Genomic_DNA"/>
</dbReference>
<dbReference type="CDD" id="cd06171">
    <property type="entry name" value="Sigma70_r4"/>
    <property type="match status" value="1"/>
</dbReference>
<dbReference type="GO" id="GO:0006352">
    <property type="term" value="P:DNA-templated transcription initiation"/>
    <property type="evidence" value="ECO:0007669"/>
    <property type="project" value="InterPro"/>
</dbReference>
<dbReference type="InterPro" id="IPR013324">
    <property type="entry name" value="RNA_pol_sigma_r3/r4-like"/>
</dbReference>
<dbReference type="HOGENOM" id="CLU_014793_8_1_7"/>
<dbReference type="InterPro" id="IPR000943">
    <property type="entry name" value="RNA_pol_sigma70"/>
</dbReference>
<keyword evidence="7" id="KW-1185">Reference proteome</keyword>
<dbReference type="GO" id="GO:0003677">
    <property type="term" value="F:DNA binding"/>
    <property type="evidence" value="ECO:0007669"/>
    <property type="project" value="UniProtKB-KW"/>
</dbReference>
<dbReference type="STRING" id="1244531.CIG2463D_1654"/>
<dbReference type="PATRIC" id="fig|1244531.6.peg.1416"/>
<keyword evidence="6" id="KW-0548">Nucleotidyltransferase</keyword>
<name>A0A076FHK9_9BACT</name>
<dbReference type="GO" id="GO:0003899">
    <property type="term" value="F:DNA-directed RNA polymerase activity"/>
    <property type="evidence" value="ECO:0007669"/>
    <property type="project" value="UniProtKB-EC"/>
</dbReference>
<dbReference type="eggNOG" id="COG1191">
    <property type="taxonomic scope" value="Bacteria"/>
</dbReference>
<protein>
    <submittedName>
        <fullName evidence="6">RNA polymerase sigma28 factor</fullName>
        <ecNumber evidence="6">2.7.7.6</ecNumber>
    </submittedName>
</protein>
<dbReference type="PANTHER" id="PTHR30385">
    <property type="entry name" value="SIGMA FACTOR F FLAGELLAR"/>
    <property type="match status" value="1"/>
</dbReference>
<dbReference type="SUPFAM" id="SSF88659">
    <property type="entry name" value="Sigma3 and sigma4 domains of RNA polymerase sigma factors"/>
    <property type="match status" value="2"/>
</dbReference>
<dbReference type="PROSITE" id="PS00716">
    <property type="entry name" value="SIGMA70_2"/>
    <property type="match status" value="1"/>
</dbReference>
<dbReference type="Gene3D" id="1.20.140.160">
    <property type="match status" value="1"/>
</dbReference>
<dbReference type="InterPro" id="IPR013325">
    <property type="entry name" value="RNA_pol_sigma_r2"/>
</dbReference>
<evidence type="ECO:0000259" key="5">
    <source>
        <dbReference type="PROSITE" id="PS00716"/>
    </source>
</evidence>
<dbReference type="PRINTS" id="PR00046">
    <property type="entry name" value="SIGMA70FCT"/>
</dbReference>
<dbReference type="SUPFAM" id="SSF88946">
    <property type="entry name" value="Sigma2 domain of RNA polymerase sigma factors"/>
    <property type="match status" value="1"/>
</dbReference>
<evidence type="ECO:0000313" key="6">
    <source>
        <dbReference type="EMBL" id="AII15284.1"/>
    </source>
</evidence>
<dbReference type="Pfam" id="PF04542">
    <property type="entry name" value="Sigma70_r2"/>
    <property type="match status" value="1"/>
</dbReference>
<dbReference type="AlphaFoldDB" id="A0A076FHK9"/>
<keyword evidence="2" id="KW-0731">Sigma factor</keyword>
<dbReference type="NCBIfam" id="TIGR02937">
    <property type="entry name" value="sigma70-ECF"/>
    <property type="match status" value="1"/>
</dbReference>
<organism evidence="6 7">
    <name type="scientific">Campylobacter iguaniorum</name>
    <dbReference type="NCBI Taxonomy" id="1244531"/>
    <lineage>
        <taxon>Bacteria</taxon>
        <taxon>Pseudomonadati</taxon>
        <taxon>Campylobacterota</taxon>
        <taxon>Epsilonproteobacteria</taxon>
        <taxon>Campylobacterales</taxon>
        <taxon>Campylobacteraceae</taxon>
        <taxon>Campylobacter</taxon>
    </lineage>
</organism>
<dbReference type="RefSeq" id="WP_038455036.1">
    <property type="nucleotide sequence ID" value="NZ_CP009043.1"/>
</dbReference>
<dbReference type="InterPro" id="IPR007630">
    <property type="entry name" value="RNA_pol_sigma70_r4"/>
</dbReference>
<accession>A0A076FHK9</accession>
<evidence type="ECO:0000256" key="4">
    <source>
        <dbReference type="ARBA" id="ARBA00023163"/>
    </source>
</evidence>
<gene>
    <name evidence="6" type="primary">fliA</name>
    <name evidence="6" type="ORF">CIG1485E_1461</name>
</gene>
<evidence type="ECO:0000256" key="2">
    <source>
        <dbReference type="ARBA" id="ARBA00023082"/>
    </source>
</evidence>
<sequence>MNELKQKQLDAYQMTLKKERDDLVLSYMPALKAMAFRLKTRLPAFIDANDLISIGATQMVKLSKTYDKEQNDNFWGYVKQRVYGSMLDYLRGLDTLSRGDRKLVKEIDAAINDYFNKFECEPDDAYLANLLSIEESKIRETRNLSDVCVALPLDEQFEILSDTNVENKIEKDELIEKISEVLKDFNEREQMIIQLYYYEELSLKEISDILEITESRISQIHKRLITKIRERLGF</sequence>
<proteinExistence type="predicted"/>
<evidence type="ECO:0000313" key="7">
    <source>
        <dbReference type="Proteomes" id="UP000028486"/>
    </source>
</evidence>
<dbReference type="NCBIfam" id="NF005413">
    <property type="entry name" value="PRK06986.1"/>
    <property type="match status" value="1"/>
</dbReference>
<evidence type="ECO:0000256" key="1">
    <source>
        <dbReference type="ARBA" id="ARBA00023015"/>
    </source>
</evidence>
<dbReference type="KEGG" id="caj:CIG1485E_1461"/>